<evidence type="ECO:0000313" key="5">
    <source>
        <dbReference type="Proteomes" id="UP000800092"/>
    </source>
</evidence>
<evidence type="ECO:0000313" key="4">
    <source>
        <dbReference type="EMBL" id="KAF2237237.1"/>
    </source>
</evidence>
<feature type="repeat" description="ANK" evidence="3">
    <location>
        <begin position="716"/>
        <end position="748"/>
    </location>
</feature>
<dbReference type="PANTHER" id="PTHR24123:SF134">
    <property type="entry name" value="PFS DOMAIN-CONTAINING PROTEIN"/>
    <property type="match status" value="1"/>
</dbReference>
<reference evidence="4" key="1">
    <citation type="journal article" date="2020" name="Stud. Mycol.">
        <title>101 Dothideomycetes genomes: a test case for predicting lifestyles and emergence of pathogens.</title>
        <authorList>
            <person name="Haridas S."/>
            <person name="Albert R."/>
            <person name="Binder M."/>
            <person name="Bloem J."/>
            <person name="Labutti K."/>
            <person name="Salamov A."/>
            <person name="Andreopoulos B."/>
            <person name="Baker S."/>
            <person name="Barry K."/>
            <person name="Bills G."/>
            <person name="Bluhm B."/>
            <person name="Cannon C."/>
            <person name="Castanera R."/>
            <person name="Culley D."/>
            <person name="Daum C."/>
            <person name="Ezra D."/>
            <person name="Gonzalez J."/>
            <person name="Henrissat B."/>
            <person name="Kuo A."/>
            <person name="Liang C."/>
            <person name="Lipzen A."/>
            <person name="Lutzoni F."/>
            <person name="Magnuson J."/>
            <person name="Mondo S."/>
            <person name="Nolan M."/>
            <person name="Ohm R."/>
            <person name="Pangilinan J."/>
            <person name="Park H.-J."/>
            <person name="Ramirez L."/>
            <person name="Alfaro M."/>
            <person name="Sun H."/>
            <person name="Tritt A."/>
            <person name="Yoshinaga Y."/>
            <person name="Zwiers L.-H."/>
            <person name="Turgeon B."/>
            <person name="Goodwin S."/>
            <person name="Spatafora J."/>
            <person name="Crous P."/>
            <person name="Grigoriev I."/>
        </authorList>
    </citation>
    <scope>NUCLEOTIDE SEQUENCE</scope>
    <source>
        <strain evidence="4">Tuck. ex Michener</strain>
    </source>
</reference>
<name>A0A6A6HGR9_VIRVR</name>
<dbReference type="EMBL" id="ML991781">
    <property type="protein sequence ID" value="KAF2237237.1"/>
    <property type="molecule type" value="Genomic_DNA"/>
</dbReference>
<dbReference type="SMART" id="SM00248">
    <property type="entry name" value="ANK"/>
    <property type="match status" value="6"/>
</dbReference>
<keyword evidence="1" id="KW-0677">Repeat</keyword>
<evidence type="ECO:0000256" key="3">
    <source>
        <dbReference type="PROSITE-ProRule" id="PRU00023"/>
    </source>
</evidence>
<dbReference type="Gene3D" id="1.25.40.20">
    <property type="entry name" value="Ankyrin repeat-containing domain"/>
    <property type="match status" value="3"/>
</dbReference>
<dbReference type="InterPro" id="IPR002110">
    <property type="entry name" value="Ankyrin_rpt"/>
</dbReference>
<organism evidence="4 5">
    <name type="scientific">Viridothelium virens</name>
    <name type="common">Speckled blister lichen</name>
    <name type="synonym">Trypethelium virens</name>
    <dbReference type="NCBI Taxonomy" id="1048519"/>
    <lineage>
        <taxon>Eukaryota</taxon>
        <taxon>Fungi</taxon>
        <taxon>Dikarya</taxon>
        <taxon>Ascomycota</taxon>
        <taxon>Pezizomycotina</taxon>
        <taxon>Dothideomycetes</taxon>
        <taxon>Dothideomycetes incertae sedis</taxon>
        <taxon>Trypetheliales</taxon>
        <taxon>Trypetheliaceae</taxon>
        <taxon>Viridothelium</taxon>
    </lineage>
</organism>
<evidence type="ECO:0000256" key="2">
    <source>
        <dbReference type="ARBA" id="ARBA00023043"/>
    </source>
</evidence>
<dbReference type="SUPFAM" id="SSF48403">
    <property type="entry name" value="Ankyrin repeat"/>
    <property type="match status" value="2"/>
</dbReference>
<keyword evidence="5" id="KW-1185">Reference proteome</keyword>
<dbReference type="PROSITE" id="PS50297">
    <property type="entry name" value="ANK_REP_REGION"/>
    <property type="match status" value="1"/>
</dbReference>
<dbReference type="Pfam" id="PF12796">
    <property type="entry name" value="Ank_2"/>
    <property type="match status" value="1"/>
</dbReference>
<dbReference type="InterPro" id="IPR051165">
    <property type="entry name" value="Multifunctional_ANK_Repeat"/>
</dbReference>
<gene>
    <name evidence="4" type="ORF">EV356DRAFT_29862</name>
</gene>
<sequence length="1065" mass="119994">MCRNGETFCGFCLLKHRKLLASQLVRLRMWNDERELGYPGPDPLVVELALLVDGLLGDPAVFRSFGYKELMTRGVLDLDTWRQYQKSNFSRMFDELRTQPADGSLGHTERHAMENIDIDPINTSTDDLTEEGWDESNGLDGSTLDVDPVDATRRYPDEVGEFDDTDVYEFGKVSSQSVEISGDSHNQDRVEEQSPCYAHLRPRFRATEIPELIQPRTTKGAKNCRLECRNVHMSFFPNIRDEDRDEYPRCVSTTFPDIACFSCGLSSVILNDDSYDEAPEDLLSNSIDRELLSVGIASALTRAALYGNCERAERLLAYGADPSGVSFEICGSNRYPPLLAAIVGRKSCMVSFLLSKGASIDILGDCTDNSRWIVVKALLDHGIDPSLLFANAMKLGRQDYKVLSVLAAARVDCNQPDHTWVHELDEVTSSVKKVSEELRKLQHFIERSMRANEEGRTADIIAALDHGLEPSLLLPTALFKGDAELVGLLLETGADPRLLNFRQKLSSAISSDQLLHLLDYALHADSTLFLELLLDQRVQSIVPGESLEKHPLTVAACKGSLTLADWIIRFCDVPACVKDVALKEARMRGNSAIVSRLLRVGTHFLDQDTDMRQTSMDLDWSLAYDEDHQGPPPLLLFNNGLILPGSGSMNQGTGSRRKAARENLVYRYTSAEYALLSAVRQNQFLEVQAILQQAARFEKRCSKVDQTVLNLNAVEEGATPLMESIRAENIRIAKLLIQYGADVNTMLPTGTPLSLAAGLGSEPMIRLILREHGDLHVAILMLRTVCAEIRVQRAISRLNEVALRCQNEPKGYVKSRYEVRLLLLLEFRREHGAMMQATENVKWADKDKLVGRLKALRMQRNGMDFDVFKRWAYSLDQNRERAWNTGLGTMQDLCNGTLPVDLNQKIMLLGLAKSMSTVTQAKNNQRRFEEFFEDLPRWQILFNEENGIGDLHAFEVAVWSIWGVDFSQTSPEQRNEEKWMDFFIPARLTMANLFRAKAIGGTKGRKQIRLRLQMFLTRSMKRFNKNTTFIQATIATAIQMYPMRKKSSGILCVIIKLRIPLNGFS</sequence>
<dbReference type="PROSITE" id="PS50088">
    <property type="entry name" value="ANK_REPEAT"/>
    <property type="match status" value="1"/>
</dbReference>
<keyword evidence="2 3" id="KW-0040">ANK repeat</keyword>
<dbReference type="InterPro" id="IPR036770">
    <property type="entry name" value="Ankyrin_rpt-contain_sf"/>
</dbReference>
<proteinExistence type="predicted"/>
<accession>A0A6A6HGR9</accession>
<protein>
    <submittedName>
        <fullName evidence="4">Ankyrin</fullName>
    </submittedName>
</protein>
<dbReference type="Proteomes" id="UP000800092">
    <property type="component" value="Unassembled WGS sequence"/>
</dbReference>
<dbReference type="AlphaFoldDB" id="A0A6A6HGR9"/>
<dbReference type="PANTHER" id="PTHR24123">
    <property type="entry name" value="ANKYRIN REPEAT-CONTAINING"/>
    <property type="match status" value="1"/>
</dbReference>
<evidence type="ECO:0000256" key="1">
    <source>
        <dbReference type="ARBA" id="ARBA00022737"/>
    </source>
</evidence>
<dbReference type="OrthoDB" id="4772519at2759"/>